<dbReference type="PRINTS" id="PR00405">
    <property type="entry name" value="REVINTRACTNG"/>
</dbReference>
<comment type="subcellular location">
    <subcellularLocation>
        <location evidence="8">Endosome membrane</location>
        <topology evidence="8">Peripheral membrane protein</topology>
    </subcellularLocation>
</comment>
<dbReference type="InterPro" id="IPR002110">
    <property type="entry name" value="Ankyrin_rpt"/>
</dbReference>
<evidence type="ECO:0000259" key="11">
    <source>
        <dbReference type="PROSITE" id="PS50115"/>
    </source>
</evidence>
<reference evidence="12" key="3">
    <citation type="submission" date="2025-09" db="UniProtKB">
        <authorList>
            <consortium name="Ensembl"/>
        </authorList>
    </citation>
    <scope>IDENTIFICATION</scope>
</reference>
<keyword evidence="1 8" id="KW-0479">Metal-binding</keyword>
<dbReference type="PROSITE" id="PS50115">
    <property type="entry name" value="ARFGAP"/>
    <property type="match status" value="1"/>
</dbReference>
<keyword evidence="5 6" id="KW-0040">ANK repeat</keyword>
<keyword evidence="3 7" id="KW-0863">Zinc-finger</keyword>
<dbReference type="SUPFAM" id="SSF50729">
    <property type="entry name" value="PH domain-like"/>
    <property type="match status" value="1"/>
</dbReference>
<dbReference type="GO" id="GO:0010008">
    <property type="term" value="C:endosome membrane"/>
    <property type="evidence" value="ECO:0007669"/>
    <property type="project" value="UniProtKB-SubCell"/>
</dbReference>
<proteinExistence type="predicted"/>
<dbReference type="GeneTree" id="ENSGT00940000156199"/>
<dbReference type="Gene3D" id="1.20.1270.60">
    <property type="entry name" value="Arfaptin homology (AH) domain/BAR domain"/>
    <property type="match status" value="1"/>
</dbReference>
<dbReference type="InterPro" id="IPR001164">
    <property type="entry name" value="ArfGAP_dom"/>
</dbReference>
<evidence type="ECO:0000313" key="13">
    <source>
        <dbReference type="Proteomes" id="UP000472265"/>
    </source>
</evidence>
<gene>
    <name evidence="12" type="primary">ACAP3</name>
    <name evidence="12" type="synonym">acap3a</name>
</gene>
<comment type="activity regulation">
    <text evidence="8">GAP activity stimulated by phosphatidylinositol 4,5-bisphosphate (PIP2) and phosphatidic acid.</text>
</comment>
<evidence type="ECO:0000256" key="5">
    <source>
        <dbReference type="ARBA" id="ARBA00023043"/>
    </source>
</evidence>
<dbReference type="PANTHER" id="PTHR23180:SF407">
    <property type="entry name" value="ARF-GAP WITH COILED-COIL, ANK REPEAT AND PH DOMAIN-CONTAINING PROTEIN 3"/>
    <property type="match status" value="1"/>
</dbReference>
<name>A0A671TYP2_SPAAU</name>
<evidence type="ECO:0000259" key="10">
    <source>
        <dbReference type="PROSITE" id="PS50003"/>
    </source>
</evidence>
<keyword evidence="13" id="KW-1185">Reference proteome</keyword>
<dbReference type="Pfam" id="PF16746">
    <property type="entry name" value="BAR_3"/>
    <property type="match status" value="2"/>
</dbReference>
<dbReference type="Gene3D" id="1.25.40.20">
    <property type="entry name" value="Ankyrin repeat-containing domain"/>
    <property type="match status" value="1"/>
</dbReference>
<dbReference type="Pfam" id="PF01412">
    <property type="entry name" value="ArfGap"/>
    <property type="match status" value="1"/>
</dbReference>
<dbReference type="GO" id="GO:0008270">
    <property type="term" value="F:zinc ion binding"/>
    <property type="evidence" value="ECO:0007669"/>
    <property type="project" value="UniProtKB-KW"/>
</dbReference>
<feature type="repeat" description="ANK" evidence="6">
    <location>
        <begin position="665"/>
        <end position="697"/>
    </location>
</feature>
<dbReference type="CDD" id="cd08850">
    <property type="entry name" value="ArfGap_ACAP3"/>
    <property type="match status" value="1"/>
</dbReference>
<comment type="domain">
    <text evidence="8">PH domain binds phospholipids including phosphatidic acid, phosphatidylinositol 3-phosphate, phosphatidylinositol 3,5-bisphosphate (PIP2) and phosphatidylinositol 3,4,5-trisphosphate (PIP3). May mediate protein binding to PIP2 or PIP3 containing membranes.</text>
</comment>
<dbReference type="Ensembl" id="ENSSAUT00010007022.1">
    <property type="protein sequence ID" value="ENSSAUP00010006525.1"/>
    <property type="gene ID" value="ENSSAUG00010000789.1"/>
</dbReference>
<reference evidence="12" key="1">
    <citation type="submission" date="2021-04" db="EMBL/GenBank/DDBJ databases">
        <authorList>
            <consortium name="Wellcome Sanger Institute Data Sharing"/>
        </authorList>
    </citation>
    <scope>NUCLEOTIDE SEQUENCE [LARGE SCALE GENOMIC DNA]</scope>
</reference>
<dbReference type="SUPFAM" id="SSF48403">
    <property type="entry name" value="Ankyrin repeat"/>
    <property type="match status" value="1"/>
</dbReference>
<dbReference type="Pfam" id="PF00169">
    <property type="entry name" value="PH"/>
    <property type="match status" value="1"/>
</dbReference>
<dbReference type="PROSITE" id="PS50088">
    <property type="entry name" value="ANK_REPEAT"/>
    <property type="match status" value="2"/>
</dbReference>
<dbReference type="InterPro" id="IPR037278">
    <property type="entry name" value="ARFGAP/RecO"/>
</dbReference>
<evidence type="ECO:0000313" key="12">
    <source>
        <dbReference type="Ensembl" id="ENSSAUP00010006525.1"/>
    </source>
</evidence>
<evidence type="ECO:0000256" key="9">
    <source>
        <dbReference type="SAM" id="MobiDB-lite"/>
    </source>
</evidence>
<feature type="region of interest" description="Disordered" evidence="9">
    <location>
        <begin position="553"/>
        <end position="594"/>
    </location>
</feature>
<dbReference type="Gene3D" id="2.30.29.30">
    <property type="entry name" value="Pleckstrin-homology domain (PH domain)/Phosphotyrosine-binding domain (PTB)"/>
    <property type="match status" value="1"/>
</dbReference>
<dbReference type="AlphaFoldDB" id="A0A671TYP2"/>
<dbReference type="SMART" id="SM00248">
    <property type="entry name" value="ANK"/>
    <property type="match status" value="3"/>
</dbReference>
<dbReference type="SMART" id="SM00233">
    <property type="entry name" value="PH"/>
    <property type="match status" value="1"/>
</dbReference>
<accession>A0A671TYP2</accession>
<dbReference type="Gene3D" id="1.10.220.150">
    <property type="entry name" value="Arf GTPase activating protein"/>
    <property type="match status" value="1"/>
</dbReference>
<dbReference type="FunFam" id="2.30.29.30:FF:000026">
    <property type="entry name" value="Arf-GAP with coiled-coil, ANK repeat and PH domain-containing protein 2"/>
    <property type="match status" value="1"/>
</dbReference>
<feature type="domain" description="PH" evidence="10">
    <location>
        <begin position="228"/>
        <end position="323"/>
    </location>
</feature>
<reference evidence="12" key="2">
    <citation type="submission" date="2025-08" db="UniProtKB">
        <authorList>
            <consortium name="Ensembl"/>
        </authorList>
    </citation>
    <scope>IDENTIFICATION</scope>
</reference>
<dbReference type="GO" id="GO:0005096">
    <property type="term" value="F:GTPase activator activity"/>
    <property type="evidence" value="ECO:0007669"/>
    <property type="project" value="UniProtKB-KW"/>
</dbReference>
<dbReference type="FunFam" id="1.10.220.150:FF:000007">
    <property type="entry name" value="Arf-GAP with coiled-coil, ANK repeat and PH domain-containing protein 2"/>
    <property type="match status" value="1"/>
</dbReference>
<dbReference type="FunFam" id="1.25.40.20:FF:000020">
    <property type="entry name" value="Arf-GAP with coiled-coil, ANK repeat and PH domain-containing protein 2"/>
    <property type="match status" value="1"/>
</dbReference>
<dbReference type="SUPFAM" id="SSF57863">
    <property type="entry name" value="ArfGap/RecO-like zinc finger"/>
    <property type="match status" value="1"/>
</dbReference>
<protein>
    <recommendedName>
        <fullName evidence="8">Arf-GAP with coiled-coil, ANK repeat and PH domain-containing protein</fullName>
        <shortName evidence="8">Cnt-b</shortName>
    </recommendedName>
    <alternativeName>
        <fullName evidence="8">Centaurin-beta</fullName>
    </alternativeName>
</protein>
<dbReference type="PROSITE" id="PS50003">
    <property type="entry name" value="PH_DOMAIN"/>
    <property type="match status" value="1"/>
</dbReference>
<evidence type="ECO:0000256" key="1">
    <source>
        <dbReference type="ARBA" id="ARBA00022723"/>
    </source>
</evidence>
<evidence type="ECO:0000256" key="8">
    <source>
        <dbReference type="RuleBase" id="RU369028"/>
    </source>
</evidence>
<comment type="function">
    <text evidence="8">GTPase-activating protein for the ADP ribosylation factor family.</text>
</comment>
<evidence type="ECO:0000256" key="7">
    <source>
        <dbReference type="PROSITE-ProRule" id="PRU00288"/>
    </source>
</evidence>
<keyword evidence="4 8" id="KW-0862">Zinc</keyword>
<dbReference type="InterPro" id="IPR038508">
    <property type="entry name" value="ArfGAP_dom_sf"/>
</dbReference>
<evidence type="ECO:0000256" key="2">
    <source>
        <dbReference type="ARBA" id="ARBA00022737"/>
    </source>
</evidence>
<feature type="repeat" description="ANK" evidence="6">
    <location>
        <begin position="632"/>
        <end position="664"/>
    </location>
</feature>
<dbReference type="SMART" id="SM00105">
    <property type="entry name" value="ArfGap"/>
    <property type="match status" value="1"/>
</dbReference>
<sequence>NEMKLLYFKSSVKVGHDRMVKFKFTSLVKLCSGMIEAGKAYVSANKLFVNGIRDLSQQCKKDEMISLFYRSRVCLVRDVRKFKDTKKNFDRVREDLEIAQVKNAQAPRNKPHEVEEAAGTLSITRKCFRHLALDYVLQINVLQAKKKFEILDAMLSFMHAQYSLFQQGYNLLDEIDPYMKKLAAELDQLVIDSAMEKREMEHKHATIQQRDFSYDDSKVEFNVDAPNGVVMEGYLFKRASNAFKTWNRRWFSIQNSQLVYQKKLKDSLTVVVEDLRLCSVKPCEDIERRFCFEVVSPSKSCMLQAESEKLRQAWIQAVQASIASAYRESPDTYYIEHLDRTASPSTSSIDSASEPRERSVRGETILQRIQCLPGNEQCCDCGQADPRWASINLGILLCIECSGIHRSLGVHCSKVRSLTLDSWEPELLKLMCELGNSVINHIYEGSYQEQGLKKPLPSSSRQEKEAWIKAKYVEKKFLKKLGSTEILINGERKWNISSSRCSGQRILHQNTWFFSPVIFPHVCLTAAAKFRRESLFCPDELDSLFSYFDTGSGPRSNDSGLGGSTDGKCEVSEDSSGEAELEAEPETSDPEDIRDLHPGALLYKASKARNLPVMAEALAHGADVNSANDEDEGKTPLIQAVIGGSLIACEFLLQNAADVNQRDTRGRGPLHHATYLGHTGQVCLFLKRGATQNDEDEDGQDPLSIAVQQANADIVTLLRLARMNEEMRESEGPFGQPGDATYLDIFREFSHMASHNPEKLKRRSVHFRHSFR</sequence>
<dbReference type="InterPro" id="IPR004148">
    <property type="entry name" value="BAR_dom"/>
</dbReference>
<dbReference type="SUPFAM" id="SSF103657">
    <property type="entry name" value="BAR/IMD domain-like"/>
    <property type="match status" value="1"/>
</dbReference>
<comment type="domain">
    <text evidence="8">The BAR domain mediates homodimerization, it can neither bind membrane nor impart curvature, but instead requires the neighboring PH domain to achieve these functions.</text>
</comment>
<feature type="compositionally biased region" description="Acidic residues" evidence="9">
    <location>
        <begin position="572"/>
        <end position="590"/>
    </location>
</feature>
<dbReference type="InterPro" id="IPR001849">
    <property type="entry name" value="PH_domain"/>
</dbReference>
<dbReference type="InterPro" id="IPR011993">
    <property type="entry name" value="PH-like_dom_sf"/>
</dbReference>
<dbReference type="PANTHER" id="PTHR23180">
    <property type="entry name" value="CENTAURIN/ARF"/>
    <property type="match status" value="1"/>
</dbReference>
<dbReference type="Proteomes" id="UP000472265">
    <property type="component" value="Chromosome 7"/>
</dbReference>
<dbReference type="InterPro" id="IPR027267">
    <property type="entry name" value="AH/BAR_dom_sf"/>
</dbReference>
<keyword evidence="8" id="KW-0967">Endosome</keyword>
<keyword evidence="2 8" id="KW-0677">Repeat</keyword>
<evidence type="ECO:0000256" key="3">
    <source>
        <dbReference type="ARBA" id="ARBA00022771"/>
    </source>
</evidence>
<dbReference type="InterPro" id="IPR036770">
    <property type="entry name" value="Ankyrin_rpt-contain_sf"/>
</dbReference>
<dbReference type="Pfam" id="PF12796">
    <property type="entry name" value="Ank_2"/>
    <property type="match status" value="1"/>
</dbReference>
<dbReference type="CDD" id="cd13250">
    <property type="entry name" value="PH_ACAP"/>
    <property type="match status" value="1"/>
</dbReference>
<dbReference type="PROSITE" id="PS50297">
    <property type="entry name" value="ANK_REP_REGION"/>
    <property type="match status" value="2"/>
</dbReference>
<dbReference type="InterPro" id="IPR045258">
    <property type="entry name" value="ACAP1/2/3-like"/>
</dbReference>
<evidence type="ECO:0000256" key="4">
    <source>
        <dbReference type="ARBA" id="ARBA00022833"/>
    </source>
</evidence>
<feature type="domain" description="Arf-GAP" evidence="11">
    <location>
        <begin position="363"/>
        <end position="485"/>
    </location>
</feature>
<organism evidence="12 13">
    <name type="scientific">Sparus aurata</name>
    <name type="common">Gilthead sea bream</name>
    <dbReference type="NCBI Taxonomy" id="8175"/>
    <lineage>
        <taxon>Eukaryota</taxon>
        <taxon>Metazoa</taxon>
        <taxon>Chordata</taxon>
        <taxon>Craniata</taxon>
        <taxon>Vertebrata</taxon>
        <taxon>Euteleostomi</taxon>
        <taxon>Actinopterygii</taxon>
        <taxon>Neopterygii</taxon>
        <taxon>Teleostei</taxon>
        <taxon>Neoteleostei</taxon>
        <taxon>Acanthomorphata</taxon>
        <taxon>Eupercaria</taxon>
        <taxon>Spariformes</taxon>
        <taxon>Sparidae</taxon>
        <taxon>Sparus</taxon>
    </lineage>
</organism>
<keyword evidence="8" id="KW-0343">GTPase activation</keyword>
<evidence type="ECO:0000256" key="6">
    <source>
        <dbReference type="PROSITE-ProRule" id="PRU00023"/>
    </source>
</evidence>